<dbReference type="NCBIfam" id="NF033541">
    <property type="entry name" value="transpos_ISH3"/>
    <property type="match status" value="1"/>
</dbReference>
<dbReference type="PANTHER" id="PTHR33252">
    <property type="entry name" value="THIRD ORF IN TRANSPOSON ISC1160"/>
    <property type="match status" value="1"/>
</dbReference>
<dbReference type="EMBL" id="CP009507">
    <property type="protein sequence ID" value="AKB31957.1"/>
    <property type="molecule type" value="Genomic_DNA"/>
</dbReference>
<dbReference type="PANTHER" id="PTHR33252:SF2">
    <property type="entry name" value="TRANSPOSASE IS4-LIKE DOMAIN-CONTAINING PROTEIN"/>
    <property type="match status" value="1"/>
</dbReference>
<proteinExistence type="predicted"/>
<protein>
    <recommendedName>
        <fullName evidence="1">Transposase IS4-like domain-containing protein</fullName>
    </recommendedName>
</protein>
<dbReference type="GO" id="GO:0003677">
    <property type="term" value="F:DNA binding"/>
    <property type="evidence" value="ECO:0007669"/>
    <property type="project" value="InterPro"/>
</dbReference>
<organism evidence="2 3">
    <name type="scientific">Methanosarcina siciliae HI350</name>
    <dbReference type="NCBI Taxonomy" id="1434119"/>
    <lineage>
        <taxon>Archaea</taxon>
        <taxon>Methanobacteriati</taxon>
        <taxon>Methanobacteriota</taxon>
        <taxon>Stenosarchaea group</taxon>
        <taxon>Methanomicrobia</taxon>
        <taxon>Methanosarcinales</taxon>
        <taxon>Methanosarcinaceae</taxon>
        <taxon>Methanosarcina</taxon>
    </lineage>
</organism>
<dbReference type="InterPro" id="IPR002559">
    <property type="entry name" value="Transposase_11"/>
</dbReference>
<dbReference type="GO" id="GO:0006313">
    <property type="term" value="P:DNA transposition"/>
    <property type="evidence" value="ECO:0007669"/>
    <property type="project" value="InterPro"/>
</dbReference>
<feature type="domain" description="Transposase IS4-like" evidence="1">
    <location>
        <begin position="113"/>
        <end position="302"/>
    </location>
</feature>
<evidence type="ECO:0000313" key="3">
    <source>
        <dbReference type="Proteomes" id="UP000033092"/>
    </source>
</evidence>
<dbReference type="HOGENOM" id="CLU_057817_0_0_2"/>
<name>A0A0E3PCZ3_9EURY</name>
<dbReference type="PATRIC" id="fig|1434119.4.peg.1613"/>
<sequence>MSLLSHKCTYSSKIELKSKYCIDLVLQPLTSHVILKINGSLTSEDIIRTVVSLAVDKNSVHSVSKKYSDVACETSLRYHLKKLNMEELILSNENILLQNPLKMLKAGKGYEFAVDLTNDPYYGKTDLSNEKYVIRSQAKKSTNSFYSYISLYITNKNERFTVSVLPVEKDKTMVEYLSYFIDLINKLNFKIKVLCLDREFYSIDVFEFLQNNSVPHIVPVVKKGEKMKQILKGNKARSAQYVMKNSMKKILLDIIIDVKYLKGKRDKKGCENLGFVVFGVKWSPRKVSTVYRRRFAIESSYRMRNVVKPKTSSKNTTIRYFYALISFLLKNIWLYLQKKHFTIVKRGPQVIDEDKFRFEVFVLLIEEWLRRKLRVRTVVGCLRSKLRWRTPLQATGYVRATALNFVKVDNNPKQFSLSKN</sequence>
<reference evidence="2 3" key="1">
    <citation type="submission" date="2014-07" db="EMBL/GenBank/DDBJ databases">
        <title>Methanogenic archaea and the global carbon cycle.</title>
        <authorList>
            <person name="Henriksen J.R."/>
            <person name="Luke J."/>
            <person name="Reinhart S."/>
            <person name="Benedict M.N."/>
            <person name="Youngblut N.D."/>
            <person name="Metcalf M.E."/>
            <person name="Whitaker R.J."/>
            <person name="Metcalf W.W."/>
        </authorList>
    </citation>
    <scope>NUCLEOTIDE SEQUENCE [LARGE SCALE GENOMIC DNA]</scope>
    <source>
        <strain evidence="2 3">HI350</strain>
    </source>
</reference>
<dbReference type="KEGG" id="msz:MSSIH_1267"/>
<gene>
    <name evidence="2" type="ORF">MSSIH_1267</name>
</gene>
<evidence type="ECO:0000313" key="2">
    <source>
        <dbReference type="EMBL" id="AKB31957.1"/>
    </source>
</evidence>
<dbReference type="Pfam" id="PF01609">
    <property type="entry name" value="DDE_Tnp_1"/>
    <property type="match status" value="1"/>
</dbReference>
<dbReference type="GO" id="GO:0004803">
    <property type="term" value="F:transposase activity"/>
    <property type="evidence" value="ECO:0007669"/>
    <property type="project" value="InterPro"/>
</dbReference>
<dbReference type="AlphaFoldDB" id="A0A0E3PCZ3"/>
<accession>A0A0E3PCZ3</accession>
<dbReference type="Proteomes" id="UP000033092">
    <property type="component" value="Chromosome"/>
</dbReference>
<evidence type="ECO:0000259" key="1">
    <source>
        <dbReference type="Pfam" id="PF01609"/>
    </source>
</evidence>